<keyword evidence="3" id="KW-1185">Reference proteome</keyword>
<name>A0A6N4TPS3_9FIRM</name>
<dbReference type="SMART" id="SM00530">
    <property type="entry name" value="HTH_XRE"/>
    <property type="match status" value="1"/>
</dbReference>
<dbReference type="GO" id="GO:0003677">
    <property type="term" value="F:DNA binding"/>
    <property type="evidence" value="ECO:0007669"/>
    <property type="project" value="InterPro"/>
</dbReference>
<reference evidence="3" key="1">
    <citation type="submission" date="2019-05" db="EMBL/GenBank/DDBJ databases">
        <title>Complete genome sequencing of Absiella argi strain JCM 30884.</title>
        <authorList>
            <person name="Sakamoto M."/>
            <person name="Murakami T."/>
            <person name="Mori H."/>
        </authorList>
    </citation>
    <scope>NUCLEOTIDE SEQUENCE [LARGE SCALE GENOMIC DNA]</scope>
    <source>
        <strain evidence="3">JCM 30884</strain>
    </source>
</reference>
<evidence type="ECO:0000313" key="2">
    <source>
        <dbReference type="EMBL" id="BBK24022.1"/>
    </source>
</evidence>
<proteinExistence type="predicted"/>
<accession>A0A6N4TPS3</accession>
<dbReference type="Proteomes" id="UP000464754">
    <property type="component" value="Chromosome"/>
</dbReference>
<dbReference type="InterPro" id="IPR001387">
    <property type="entry name" value="Cro/C1-type_HTH"/>
</dbReference>
<protein>
    <recommendedName>
        <fullName evidence="1">HTH cro/C1-type domain-containing protein</fullName>
    </recommendedName>
</protein>
<gene>
    <name evidence="2" type="ORF">Aargi30884_29250</name>
</gene>
<dbReference type="EMBL" id="AP019695">
    <property type="protein sequence ID" value="BBK24022.1"/>
    <property type="molecule type" value="Genomic_DNA"/>
</dbReference>
<dbReference type="KEGG" id="aarg:Aargi30884_29250"/>
<evidence type="ECO:0000313" key="3">
    <source>
        <dbReference type="Proteomes" id="UP000464754"/>
    </source>
</evidence>
<dbReference type="RefSeq" id="WP_118277988.1">
    <property type="nucleotide sequence ID" value="NZ_AP019695.1"/>
</dbReference>
<dbReference type="Pfam" id="PF01381">
    <property type="entry name" value="HTH_3"/>
    <property type="match status" value="1"/>
</dbReference>
<sequence length="117" mass="13333">MATLTEINHIVGKAIREGMQRKNMTQQELANAVGSTQRSISSYVTGKTQPPLDILNNICKELEISMDQILLLPVYHHPSRIVSEKDEIEYISQLDGLSALKKKEFVQIVRQMRKLIK</sequence>
<dbReference type="InterPro" id="IPR010982">
    <property type="entry name" value="Lambda_DNA-bd_dom_sf"/>
</dbReference>
<dbReference type="AlphaFoldDB" id="A0A6N4TPS3"/>
<feature type="domain" description="HTH cro/C1-type" evidence="1">
    <location>
        <begin position="15"/>
        <end position="69"/>
    </location>
</feature>
<dbReference type="PROSITE" id="PS50943">
    <property type="entry name" value="HTH_CROC1"/>
    <property type="match status" value="1"/>
</dbReference>
<organism evidence="2 3">
    <name type="scientific">Amedibacterium intestinale</name>
    <dbReference type="NCBI Taxonomy" id="2583452"/>
    <lineage>
        <taxon>Bacteria</taxon>
        <taxon>Bacillati</taxon>
        <taxon>Bacillota</taxon>
        <taxon>Erysipelotrichia</taxon>
        <taxon>Erysipelotrichales</taxon>
        <taxon>Erysipelotrichaceae</taxon>
        <taxon>Amedibacterium</taxon>
    </lineage>
</organism>
<dbReference type="SUPFAM" id="SSF47413">
    <property type="entry name" value="lambda repressor-like DNA-binding domains"/>
    <property type="match status" value="1"/>
</dbReference>
<dbReference type="CDD" id="cd00093">
    <property type="entry name" value="HTH_XRE"/>
    <property type="match status" value="1"/>
</dbReference>
<dbReference type="Gene3D" id="1.10.260.40">
    <property type="entry name" value="lambda repressor-like DNA-binding domains"/>
    <property type="match status" value="1"/>
</dbReference>
<evidence type="ECO:0000259" key="1">
    <source>
        <dbReference type="PROSITE" id="PS50943"/>
    </source>
</evidence>